<gene>
    <name evidence="2" type="ORF">ENKNEFLB_04391</name>
</gene>
<feature type="transmembrane region" description="Helical" evidence="1">
    <location>
        <begin position="46"/>
        <end position="74"/>
    </location>
</feature>
<name>A0ABX8EN69_9ACTN</name>
<feature type="transmembrane region" description="Helical" evidence="1">
    <location>
        <begin position="81"/>
        <end position="104"/>
    </location>
</feature>
<accession>A0ABX8EN69</accession>
<dbReference type="RefSeq" id="WP_214057255.1">
    <property type="nucleotide sequence ID" value="NZ_BAAAHS010000154.1"/>
</dbReference>
<evidence type="ECO:0000313" key="3">
    <source>
        <dbReference type="Proteomes" id="UP000679307"/>
    </source>
</evidence>
<evidence type="ECO:0000313" key="2">
    <source>
        <dbReference type="EMBL" id="QVT81972.1"/>
    </source>
</evidence>
<evidence type="ECO:0000256" key="1">
    <source>
        <dbReference type="SAM" id="Phobius"/>
    </source>
</evidence>
<keyword evidence="1" id="KW-1133">Transmembrane helix</keyword>
<reference evidence="2 3" key="1">
    <citation type="submission" date="2021-05" db="EMBL/GenBank/DDBJ databases">
        <title>Complete genome of Nocardioides aquaticus KCTC 9944T isolated from meromictic and hypersaline Ekho Lake, Antarctica.</title>
        <authorList>
            <person name="Hwang K."/>
            <person name="Kim K.M."/>
            <person name="Choe H."/>
        </authorList>
    </citation>
    <scope>NUCLEOTIDE SEQUENCE [LARGE SCALE GENOMIC DNA]</scope>
    <source>
        <strain evidence="2 3">KCTC 9944</strain>
    </source>
</reference>
<keyword evidence="3" id="KW-1185">Reference proteome</keyword>
<feature type="transmembrane region" description="Helical" evidence="1">
    <location>
        <begin position="7"/>
        <end position="26"/>
    </location>
</feature>
<keyword evidence="1" id="KW-0812">Transmembrane</keyword>
<proteinExistence type="predicted"/>
<dbReference type="Proteomes" id="UP000679307">
    <property type="component" value="Chromosome"/>
</dbReference>
<protein>
    <recommendedName>
        <fullName evidence="4">PH domain-containing protein</fullName>
    </recommendedName>
</protein>
<dbReference type="EMBL" id="CP075371">
    <property type="protein sequence ID" value="QVT81972.1"/>
    <property type="molecule type" value="Genomic_DNA"/>
</dbReference>
<evidence type="ECO:0008006" key="4">
    <source>
        <dbReference type="Google" id="ProtNLM"/>
    </source>
</evidence>
<keyword evidence="1" id="KW-0472">Membrane</keyword>
<sequence length="219" mass="24090">MSRARRLLLRARALAWLALVTEWRMYCGAVRLLTRRPHVPDGAGTVAYSGLVALAMWAFTAVSAVELVALHLIIPWEGLRLAADVLGIWGVLWCLGMTGCHYVYPHLVTDAGLVVRNAERRAAVVVPWDLVVGVGVRERSHESGRRVQLGDDPQRAELLVPVGKITSLHLDLRAPLEVAVRGRRHAVTRVVLAADEPRVLAAMVRERASLSSPRPGHRP</sequence>
<organism evidence="2 3">
    <name type="scientific">Nocardioides aquaticus</name>
    <dbReference type="NCBI Taxonomy" id="160826"/>
    <lineage>
        <taxon>Bacteria</taxon>
        <taxon>Bacillati</taxon>
        <taxon>Actinomycetota</taxon>
        <taxon>Actinomycetes</taxon>
        <taxon>Propionibacteriales</taxon>
        <taxon>Nocardioidaceae</taxon>
        <taxon>Nocardioides</taxon>
    </lineage>
</organism>